<feature type="domain" description="Allophanate hydrolase C-terminal" evidence="3">
    <location>
        <begin position="457"/>
        <end position="573"/>
    </location>
</feature>
<dbReference type="Pfam" id="PF21986">
    <property type="entry name" value="AH_C"/>
    <property type="match status" value="1"/>
</dbReference>
<proteinExistence type="predicted"/>
<dbReference type="Pfam" id="PF01425">
    <property type="entry name" value="Amidase"/>
    <property type="match status" value="1"/>
</dbReference>
<protein>
    <submittedName>
        <fullName evidence="4">Amidase family protein</fullName>
    </submittedName>
</protein>
<evidence type="ECO:0000259" key="2">
    <source>
        <dbReference type="Pfam" id="PF01425"/>
    </source>
</evidence>
<evidence type="ECO:0000313" key="5">
    <source>
        <dbReference type="Proteomes" id="UP001330812"/>
    </source>
</evidence>
<dbReference type="InterPro" id="IPR023631">
    <property type="entry name" value="Amidase_dom"/>
</dbReference>
<dbReference type="SUPFAM" id="SSF75304">
    <property type="entry name" value="Amidase signature (AS) enzymes"/>
    <property type="match status" value="1"/>
</dbReference>
<dbReference type="PANTHER" id="PTHR11895">
    <property type="entry name" value="TRANSAMIDASE"/>
    <property type="match status" value="1"/>
</dbReference>
<dbReference type="PANTHER" id="PTHR11895:SF169">
    <property type="entry name" value="GLUTAMYL-TRNA(GLN) AMIDOTRANSFERASE"/>
    <property type="match status" value="1"/>
</dbReference>
<dbReference type="Proteomes" id="UP001330812">
    <property type="component" value="Chromosome"/>
</dbReference>
<evidence type="ECO:0000259" key="3">
    <source>
        <dbReference type="Pfam" id="PF21986"/>
    </source>
</evidence>
<dbReference type="RefSeq" id="WP_326837205.1">
    <property type="nucleotide sequence ID" value="NZ_CP142149.1"/>
</dbReference>
<organism evidence="4 5">
    <name type="scientific">Amycolatopsis rhabdoformis</name>
    <dbReference type="NCBI Taxonomy" id="1448059"/>
    <lineage>
        <taxon>Bacteria</taxon>
        <taxon>Bacillati</taxon>
        <taxon>Actinomycetota</taxon>
        <taxon>Actinomycetes</taxon>
        <taxon>Pseudonocardiales</taxon>
        <taxon>Pseudonocardiaceae</taxon>
        <taxon>Amycolatopsis</taxon>
    </lineage>
</organism>
<keyword evidence="5" id="KW-1185">Reference proteome</keyword>
<sequence>MTTLPPEAEPVPVPPPSAHHRVVAAFERLAQVDRPELWVSLRTLEEVLVDAKAVDERVRAGEDLPLAGTVLAVKDLIDVAGLPTAAGGPGFSRVPVTSATAVTRLTGAGAVVLGKTNLDGCGAGPVGTPSPSTAVASAGDPQKSAGGSGSGAAVVVALGIADLALGTDTAGSGRVPAALNAVVALVPTPGLVPKTGVFPAAPSADCVSVFARSLTLGQRALAALTGPDGLDTAVRSWPADVRLGAGERPRVAIPDSAGLAALSGPARRAFGVAVASLTAAGAVVEAIDLSVFFEAGELLRRGGLGDVASADPDGALGGPGVVPSADADGAHCGTLGGPGAGPSADADSTHREVARLRAAAHAALGDCAALLLPTVPDHPDLTEAVADPAGVSARLGTYSAFVNVLDFAAVTVPVAPGDQRPFGVTIAARAFDDQIALDLAAVLTGEQAREPYPPDGVDVVVFGAHLRGQPLHDHLRGARFVAPVQTAEQYRMVLLDTDPPQPGVIPGRTTLDGELWRLSPALFGRFAASLPAPFVLGHVTLDDDTTPLAVLCPPTATGSAPNLDRYDSWRGYLRFASTAGLRSVS</sequence>
<feature type="region of interest" description="Disordered" evidence="1">
    <location>
        <begin position="315"/>
        <end position="349"/>
    </location>
</feature>
<dbReference type="Gene3D" id="1.20.58.1700">
    <property type="match status" value="1"/>
</dbReference>
<dbReference type="InterPro" id="IPR036928">
    <property type="entry name" value="AS_sf"/>
</dbReference>
<evidence type="ECO:0000256" key="1">
    <source>
        <dbReference type="SAM" id="MobiDB-lite"/>
    </source>
</evidence>
<reference evidence="4 5" key="1">
    <citation type="journal article" date="2015" name="Int. J. Syst. Evol. Microbiol.">
        <title>Amycolatopsis rhabdoformis sp. nov., an actinomycete isolated from a tropical forest soil.</title>
        <authorList>
            <person name="Souza W.R."/>
            <person name="Silva R.E."/>
            <person name="Goodfellow M."/>
            <person name="Busarakam K."/>
            <person name="Figueiro F.S."/>
            <person name="Ferreira D."/>
            <person name="Rodrigues-Filho E."/>
            <person name="Moraes L.A.B."/>
            <person name="Zucchi T.D."/>
        </authorList>
    </citation>
    <scope>NUCLEOTIDE SEQUENCE [LARGE SCALE GENOMIC DNA]</scope>
    <source>
        <strain evidence="4 5">NCIMB 14900</strain>
    </source>
</reference>
<dbReference type="Gene3D" id="3.10.490.10">
    <property type="entry name" value="Gamma-glutamyl cyclotransferase-like"/>
    <property type="match status" value="1"/>
</dbReference>
<dbReference type="InterPro" id="IPR053844">
    <property type="entry name" value="AH_C"/>
</dbReference>
<accession>A0ABZ1IKT0</accession>
<evidence type="ECO:0000313" key="4">
    <source>
        <dbReference type="EMBL" id="WSE34398.1"/>
    </source>
</evidence>
<dbReference type="InterPro" id="IPR000120">
    <property type="entry name" value="Amidase"/>
</dbReference>
<dbReference type="EMBL" id="CP142149">
    <property type="protein sequence ID" value="WSE34398.1"/>
    <property type="molecule type" value="Genomic_DNA"/>
</dbReference>
<feature type="domain" description="Amidase" evidence="2">
    <location>
        <begin position="26"/>
        <end position="292"/>
    </location>
</feature>
<dbReference type="Gene3D" id="3.90.1300.10">
    <property type="entry name" value="Amidase signature (AS) domain"/>
    <property type="match status" value="1"/>
</dbReference>
<name>A0ABZ1IKT0_9PSEU</name>
<gene>
    <name evidence="4" type="ORF">VSH64_20285</name>
</gene>